<reference evidence="1" key="2">
    <citation type="submission" date="2023-05" db="EMBL/GenBank/DDBJ databases">
        <authorList>
            <consortium name="Lawrence Berkeley National Laboratory"/>
            <person name="Steindorff A."/>
            <person name="Hensen N."/>
            <person name="Bonometti L."/>
            <person name="Westerberg I."/>
            <person name="Brannstrom I.O."/>
            <person name="Guillou S."/>
            <person name="Cros-Aarteil S."/>
            <person name="Calhoun S."/>
            <person name="Haridas S."/>
            <person name="Kuo A."/>
            <person name="Mondo S."/>
            <person name="Pangilinan J."/>
            <person name="Riley R."/>
            <person name="Labutti K."/>
            <person name="Andreopoulos B."/>
            <person name="Lipzen A."/>
            <person name="Chen C."/>
            <person name="Yanf M."/>
            <person name="Daum C."/>
            <person name="Ng V."/>
            <person name="Clum A."/>
            <person name="Ohm R."/>
            <person name="Martin F."/>
            <person name="Silar P."/>
            <person name="Natvig D."/>
            <person name="Lalanne C."/>
            <person name="Gautier V."/>
            <person name="Ament-Velasquez S.L."/>
            <person name="Kruys A."/>
            <person name="Hutchinson M.I."/>
            <person name="Powell A.J."/>
            <person name="Barry K."/>
            <person name="Miller A.N."/>
            <person name="Grigoriev I.V."/>
            <person name="Debuchy R."/>
            <person name="Gladieux P."/>
            <person name="Thoren M.H."/>
            <person name="Johannesson H."/>
        </authorList>
    </citation>
    <scope>NUCLEOTIDE SEQUENCE</scope>
    <source>
        <strain evidence="1">PSN293</strain>
    </source>
</reference>
<dbReference type="PANTHER" id="PTHR40619">
    <property type="entry name" value="FUNGAL STAND N-TERMINAL GOODBYE DOMAIN-CONTAINING PROTEIN"/>
    <property type="match status" value="1"/>
</dbReference>
<evidence type="ECO:0000313" key="2">
    <source>
        <dbReference type="Proteomes" id="UP001301769"/>
    </source>
</evidence>
<proteinExistence type="predicted"/>
<evidence type="ECO:0000313" key="1">
    <source>
        <dbReference type="EMBL" id="KAK4208177.1"/>
    </source>
</evidence>
<reference evidence="1" key="1">
    <citation type="journal article" date="2023" name="Mol. Phylogenet. Evol.">
        <title>Genome-scale phylogeny and comparative genomics of the fungal order Sordariales.</title>
        <authorList>
            <person name="Hensen N."/>
            <person name="Bonometti L."/>
            <person name="Westerberg I."/>
            <person name="Brannstrom I.O."/>
            <person name="Guillou S."/>
            <person name="Cros-Aarteil S."/>
            <person name="Calhoun S."/>
            <person name="Haridas S."/>
            <person name="Kuo A."/>
            <person name="Mondo S."/>
            <person name="Pangilinan J."/>
            <person name="Riley R."/>
            <person name="LaButti K."/>
            <person name="Andreopoulos B."/>
            <person name="Lipzen A."/>
            <person name="Chen C."/>
            <person name="Yan M."/>
            <person name="Daum C."/>
            <person name="Ng V."/>
            <person name="Clum A."/>
            <person name="Steindorff A."/>
            <person name="Ohm R.A."/>
            <person name="Martin F."/>
            <person name="Silar P."/>
            <person name="Natvig D.O."/>
            <person name="Lalanne C."/>
            <person name="Gautier V."/>
            <person name="Ament-Velasquez S.L."/>
            <person name="Kruys A."/>
            <person name="Hutchinson M.I."/>
            <person name="Powell A.J."/>
            <person name="Barry K."/>
            <person name="Miller A.N."/>
            <person name="Grigoriev I.V."/>
            <person name="Debuchy R."/>
            <person name="Gladieux P."/>
            <person name="Hiltunen Thoren M."/>
            <person name="Johannesson H."/>
        </authorList>
    </citation>
    <scope>NUCLEOTIDE SEQUENCE</scope>
    <source>
        <strain evidence="1">PSN293</strain>
    </source>
</reference>
<dbReference type="Proteomes" id="UP001301769">
    <property type="component" value="Unassembled WGS sequence"/>
</dbReference>
<dbReference type="AlphaFoldDB" id="A0AAN7B337"/>
<keyword evidence="2" id="KW-1185">Reference proteome</keyword>
<organism evidence="1 2">
    <name type="scientific">Rhypophila decipiens</name>
    <dbReference type="NCBI Taxonomy" id="261697"/>
    <lineage>
        <taxon>Eukaryota</taxon>
        <taxon>Fungi</taxon>
        <taxon>Dikarya</taxon>
        <taxon>Ascomycota</taxon>
        <taxon>Pezizomycotina</taxon>
        <taxon>Sordariomycetes</taxon>
        <taxon>Sordariomycetidae</taxon>
        <taxon>Sordariales</taxon>
        <taxon>Naviculisporaceae</taxon>
        <taxon>Rhypophila</taxon>
    </lineage>
</organism>
<sequence>MAAAADDGQNTPLMPFGNHPEIALFFFCGNHLSLANGSGLLGPEGLIRSLVDQLLAQWPYDEPPQISDLSQRTRKFQAHNPDAFLDLGLDDLCFMFERILGQLGPEYPVCCIIDGVSHFETGLHGWRNDILYLVECFQGIISSRLDQDAINEVASVKVLLVGMDKSMVVRSVVPMDDHLELRAGRMATRSWLRSP</sequence>
<gene>
    <name evidence="1" type="ORF">QBC37DRAFT_379359</name>
</gene>
<dbReference type="EMBL" id="MU858255">
    <property type="protein sequence ID" value="KAK4208177.1"/>
    <property type="molecule type" value="Genomic_DNA"/>
</dbReference>
<accession>A0AAN7B337</accession>
<name>A0AAN7B337_9PEZI</name>
<comment type="caution">
    <text evidence="1">The sequence shown here is derived from an EMBL/GenBank/DDBJ whole genome shotgun (WGS) entry which is preliminary data.</text>
</comment>
<dbReference type="PANTHER" id="PTHR40619:SF3">
    <property type="entry name" value="FUNGAL STAND N-TERMINAL GOODBYE DOMAIN-CONTAINING PROTEIN"/>
    <property type="match status" value="1"/>
</dbReference>
<protein>
    <submittedName>
        <fullName evidence="1">Uncharacterized protein</fullName>
    </submittedName>
</protein>